<dbReference type="NCBIfam" id="TIGR01169">
    <property type="entry name" value="rplA_bact"/>
    <property type="match status" value="1"/>
</dbReference>
<evidence type="ECO:0000313" key="12">
    <source>
        <dbReference type="Proteomes" id="UP001597375"/>
    </source>
</evidence>
<evidence type="ECO:0000256" key="10">
    <source>
        <dbReference type="RuleBase" id="RU000659"/>
    </source>
</evidence>
<evidence type="ECO:0000256" key="1">
    <source>
        <dbReference type="ARBA" id="ARBA00010531"/>
    </source>
</evidence>
<dbReference type="PROSITE" id="PS01199">
    <property type="entry name" value="RIBOSOMAL_L1"/>
    <property type="match status" value="1"/>
</dbReference>
<sequence>MSKKHSKRYNKAAEIVGSGKSFSLVEAISTVKKLPAPKFVPTVTLSFRLGVDPRKSDQMVRGSVSLPHGTGKNVRVVVFAQGAAAEAAVAAGAEHVGYEDLIKKVQEGFVDFDSAIATPDAMAEVRKIARVLGPRGLMPNPKTGTVTDDVAKAVKEVKAGRIDYKLDKNGNISGAIGKADFDEKQLEDNARAFVESVVRAKPASAKGNYVQAVTLAASMLPGLPLEAATYATKASA</sequence>
<evidence type="ECO:0000256" key="7">
    <source>
        <dbReference type="ARBA" id="ARBA00023274"/>
    </source>
</evidence>
<dbReference type="InterPro" id="IPR028364">
    <property type="entry name" value="Ribosomal_uL1/biogenesis"/>
</dbReference>
<organism evidence="11 12">
    <name type="scientific">Luteolibacter algae</name>
    <dbReference type="NCBI Taxonomy" id="454151"/>
    <lineage>
        <taxon>Bacteria</taxon>
        <taxon>Pseudomonadati</taxon>
        <taxon>Verrucomicrobiota</taxon>
        <taxon>Verrucomicrobiia</taxon>
        <taxon>Verrucomicrobiales</taxon>
        <taxon>Verrucomicrobiaceae</taxon>
        <taxon>Luteolibacter</taxon>
    </lineage>
</organism>
<keyword evidence="9" id="KW-0820">tRNA-binding</keyword>
<keyword evidence="7 9" id="KW-0687">Ribonucleoprotein</keyword>
<evidence type="ECO:0000256" key="6">
    <source>
        <dbReference type="ARBA" id="ARBA00022980"/>
    </source>
</evidence>
<dbReference type="InterPro" id="IPR002143">
    <property type="entry name" value="Ribosomal_uL1"/>
</dbReference>
<evidence type="ECO:0000256" key="3">
    <source>
        <dbReference type="ARBA" id="ARBA00022730"/>
    </source>
</evidence>
<dbReference type="InterPro" id="IPR005878">
    <property type="entry name" value="Ribosom_uL1_bac-type"/>
</dbReference>
<name>A0ABW5D5F1_9BACT</name>
<dbReference type="PIRSF" id="PIRSF002155">
    <property type="entry name" value="Ribosomal_L1"/>
    <property type="match status" value="1"/>
</dbReference>
<evidence type="ECO:0000256" key="4">
    <source>
        <dbReference type="ARBA" id="ARBA00022845"/>
    </source>
</evidence>
<comment type="similarity">
    <text evidence="1 9 10">Belongs to the universal ribosomal protein uL1 family.</text>
</comment>
<keyword evidence="3 9" id="KW-0699">rRNA-binding</keyword>
<proteinExistence type="inferred from homology"/>
<dbReference type="SUPFAM" id="SSF56808">
    <property type="entry name" value="Ribosomal protein L1"/>
    <property type="match status" value="1"/>
</dbReference>
<comment type="caution">
    <text evidence="11">The sequence shown here is derived from an EMBL/GenBank/DDBJ whole genome shotgun (WGS) entry which is preliminary data.</text>
</comment>
<evidence type="ECO:0000256" key="8">
    <source>
        <dbReference type="ARBA" id="ARBA00035241"/>
    </source>
</evidence>
<keyword evidence="4 9" id="KW-0810">Translation regulation</keyword>
<dbReference type="PANTHER" id="PTHR36427">
    <property type="entry name" value="54S RIBOSOMAL PROTEIN L1, MITOCHONDRIAL"/>
    <property type="match status" value="1"/>
</dbReference>
<dbReference type="Pfam" id="PF00687">
    <property type="entry name" value="Ribosomal_L1"/>
    <property type="match status" value="1"/>
</dbReference>
<comment type="subunit">
    <text evidence="9">Part of the 50S ribosomal subunit.</text>
</comment>
<keyword evidence="12" id="KW-1185">Reference proteome</keyword>
<gene>
    <name evidence="9 11" type="primary">rplA</name>
    <name evidence="11" type="ORF">ACFSSA_04760</name>
</gene>
<dbReference type="Gene3D" id="3.40.50.790">
    <property type="match status" value="1"/>
</dbReference>
<keyword evidence="5 9" id="KW-0694">RNA-binding</keyword>
<dbReference type="HAMAP" id="MF_01318_B">
    <property type="entry name" value="Ribosomal_uL1_B"/>
    <property type="match status" value="1"/>
</dbReference>
<evidence type="ECO:0000256" key="9">
    <source>
        <dbReference type="HAMAP-Rule" id="MF_01318"/>
    </source>
</evidence>
<accession>A0ABW5D5F1</accession>
<dbReference type="PANTHER" id="PTHR36427:SF3">
    <property type="entry name" value="LARGE RIBOSOMAL SUBUNIT PROTEIN UL1M"/>
    <property type="match status" value="1"/>
</dbReference>
<dbReference type="InterPro" id="IPR016095">
    <property type="entry name" value="Ribosomal_uL1_3-a/b-sand"/>
</dbReference>
<reference evidence="12" key="1">
    <citation type="journal article" date="2019" name="Int. J. Syst. Evol. Microbiol.">
        <title>The Global Catalogue of Microorganisms (GCM) 10K type strain sequencing project: providing services to taxonomists for standard genome sequencing and annotation.</title>
        <authorList>
            <consortium name="The Broad Institute Genomics Platform"/>
            <consortium name="The Broad Institute Genome Sequencing Center for Infectious Disease"/>
            <person name="Wu L."/>
            <person name="Ma J."/>
        </authorList>
    </citation>
    <scope>NUCLEOTIDE SEQUENCE [LARGE SCALE GENOMIC DNA]</scope>
    <source>
        <strain evidence="12">CGMCC 4.7106</strain>
    </source>
</reference>
<dbReference type="EMBL" id="JBHUIT010000003">
    <property type="protein sequence ID" value="MFD2255980.1"/>
    <property type="molecule type" value="Genomic_DNA"/>
</dbReference>
<evidence type="ECO:0000313" key="11">
    <source>
        <dbReference type="EMBL" id="MFD2255980.1"/>
    </source>
</evidence>
<comment type="function">
    <text evidence="9">Protein L1 is also a translational repressor protein, it controls the translation of the L11 operon by binding to its mRNA.</text>
</comment>
<protein>
    <recommendedName>
        <fullName evidence="8 9">Large ribosomal subunit protein uL1</fullName>
    </recommendedName>
</protein>
<dbReference type="RefSeq" id="WP_386818818.1">
    <property type="nucleotide sequence ID" value="NZ_JBHUIT010000003.1"/>
</dbReference>
<keyword evidence="6 9" id="KW-0689">Ribosomal protein</keyword>
<comment type="function">
    <text evidence="9">Binds directly to 23S rRNA. The L1 stalk is quite mobile in the ribosome, and is involved in E site tRNA release.</text>
</comment>
<keyword evidence="2 9" id="KW-0678">Repressor</keyword>
<dbReference type="InterPro" id="IPR023674">
    <property type="entry name" value="Ribosomal_uL1-like"/>
</dbReference>
<dbReference type="GO" id="GO:0005840">
    <property type="term" value="C:ribosome"/>
    <property type="evidence" value="ECO:0007669"/>
    <property type="project" value="UniProtKB-KW"/>
</dbReference>
<dbReference type="InterPro" id="IPR023673">
    <property type="entry name" value="Ribosomal_uL1_CS"/>
</dbReference>
<dbReference type="Proteomes" id="UP001597375">
    <property type="component" value="Unassembled WGS sequence"/>
</dbReference>
<dbReference type="CDD" id="cd00403">
    <property type="entry name" value="Ribosomal_L1"/>
    <property type="match status" value="1"/>
</dbReference>
<evidence type="ECO:0000256" key="2">
    <source>
        <dbReference type="ARBA" id="ARBA00022491"/>
    </source>
</evidence>
<evidence type="ECO:0000256" key="5">
    <source>
        <dbReference type="ARBA" id="ARBA00022884"/>
    </source>
</evidence>
<dbReference type="Gene3D" id="3.30.190.20">
    <property type="match status" value="1"/>
</dbReference>